<dbReference type="InterPro" id="IPR036961">
    <property type="entry name" value="Kinesin_motor_dom_sf"/>
</dbReference>
<feature type="compositionally biased region" description="Low complexity" evidence="8">
    <location>
        <begin position="608"/>
        <end position="630"/>
    </location>
</feature>
<dbReference type="GO" id="GO:0003777">
    <property type="term" value="F:microtubule motor activity"/>
    <property type="evidence" value="ECO:0007669"/>
    <property type="project" value="InterPro"/>
</dbReference>
<dbReference type="SMART" id="SM00129">
    <property type="entry name" value="KISc"/>
    <property type="match status" value="1"/>
</dbReference>
<comment type="similarity">
    <text evidence="6">Belongs to the TRAFAC class myosin-kinesin ATPase superfamily. Kinesin family.</text>
</comment>
<dbReference type="InterPro" id="IPR027417">
    <property type="entry name" value="P-loop_NTPase"/>
</dbReference>
<dbReference type="PROSITE" id="PS50067">
    <property type="entry name" value="KINESIN_MOTOR_2"/>
    <property type="match status" value="1"/>
</dbReference>
<dbReference type="Gene3D" id="3.40.850.10">
    <property type="entry name" value="Kinesin motor domain"/>
    <property type="match status" value="1"/>
</dbReference>
<feature type="compositionally biased region" description="Basic and acidic residues" evidence="8">
    <location>
        <begin position="631"/>
        <end position="641"/>
    </location>
</feature>
<evidence type="ECO:0000256" key="7">
    <source>
        <dbReference type="SAM" id="Coils"/>
    </source>
</evidence>
<name>A0AAV1I8J5_9CHLO</name>
<evidence type="ECO:0000256" key="4">
    <source>
        <dbReference type="ARBA" id="ARBA00023054"/>
    </source>
</evidence>
<dbReference type="Proteomes" id="UP001314263">
    <property type="component" value="Unassembled WGS sequence"/>
</dbReference>
<organism evidence="10 11">
    <name type="scientific">Coccomyxa viridis</name>
    <dbReference type="NCBI Taxonomy" id="1274662"/>
    <lineage>
        <taxon>Eukaryota</taxon>
        <taxon>Viridiplantae</taxon>
        <taxon>Chlorophyta</taxon>
        <taxon>core chlorophytes</taxon>
        <taxon>Trebouxiophyceae</taxon>
        <taxon>Trebouxiophyceae incertae sedis</taxon>
        <taxon>Coccomyxaceae</taxon>
        <taxon>Coccomyxa</taxon>
    </lineage>
</organism>
<feature type="domain" description="Kinesin motor" evidence="9">
    <location>
        <begin position="80"/>
        <end position="405"/>
    </location>
</feature>
<dbReference type="AlphaFoldDB" id="A0AAV1I8J5"/>
<dbReference type="PANTHER" id="PTHR47968:SF36">
    <property type="entry name" value="KINESIN HEAVY CHAIN ISOFORM X1"/>
    <property type="match status" value="1"/>
</dbReference>
<dbReference type="GO" id="GO:0005874">
    <property type="term" value="C:microtubule"/>
    <property type="evidence" value="ECO:0007669"/>
    <property type="project" value="UniProtKB-KW"/>
</dbReference>
<keyword evidence="1" id="KW-0493">Microtubule</keyword>
<dbReference type="PRINTS" id="PR00380">
    <property type="entry name" value="KINESINHEAVY"/>
</dbReference>
<keyword evidence="3 6" id="KW-0067">ATP-binding</keyword>
<evidence type="ECO:0000259" key="9">
    <source>
        <dbReference type="PROSITE" id="PS50067"/>
    </source>
</evidence>
<sequence length="1126" mass="123319">MAAEGGDAPPSQSRFSVRGAESSTAQPGSSVTPVSRRPSRSGHPECLIPSPHKPTPSRSSSLIPRRSSAAASQRDQNAERVKVVVRVRPPKTNEAGGAVRVGPDHRGIVLARENSNIPSSAFEFDKVLTETASQADVYHAAVQPIVEDVLNGYNGTIMAYGQTGAGKTYTLSSRDPDAIGMMPRAAAAIFSAIEHDQGHSYTVMMSYIQLYMELLQDLIKPQNSDLQIRENENGVYVAGVSEHEVSSMDDCLNFLHVGDRNRAVAFTALNAQSSRSHGIVMLTIIKRPSSTPKHRAVGQKVKIGKLFMVDLAGSERLKKSRSTGVRANEAVSINLSLTTLGMCINARADPSATHVPFRDSKLTRLLQESLGGNAKTSLVIAVANAVQHSEETLQSLQFGSRAMRVQTQAVVNECLDFKVMNAELMAGLDEGEDRSQQLEATLQEKESQLTQLTELQKEEQERNRRILAALEGEKSDLASRHEQLSAQLDQTKAEAEGLASQHAREAQRLRQSLREAQQALAHAQDGQAAAEMQAEEEVRVLKQQHEQLTSKLEARHKQQMQELRAQFQAMVDDTTQQQAGLVKRLKEQHAAEVERTQRQHEKERKQTAAEFSSAMQAAAAQRDSQAQSMAQERREADEASAMHHSAALHSMQQAHKLEQDRLAQDLRLEAEAAQHASELQLAELQQRLRLSEEACGAAREDVGRLKQEQHEDARMMEERWRMRLAEAEAAAQGRLDRARALLAQYEDTITELSQDASALTAGAQSLREENSGLVASLDTARAETDHLQECLQTMKGELVKEQQRSAGLERSRAAFVAAWRGNRMRSGAARTIQRHFRARRMLQLLDRTRLNAKALEAVEGEKWTLEGQKTEMLRQQQRHLAWSGQALIANSVSIMEEAVDQIRATFLFTSKELKALNGMQKKFAANGTPIAPVRSRSSSRTASPKWAIRAASFTGSPFASSKPVPGLWPGSGFISPSTSPSGTPRMASFLSTDTTGKAGDQVPAPQLSDSPERQVHARERAVIARISAQDIAPKVDEGRAWGPLGSSQSVPKFPPLAPNNGAAAVRPSAKELSPDLASFRSPMQFGLSRLQQDTQLQNVAPQAQKSSALAPPNGHFELLIKAALRS</sequence>
<keyword evidence="5 6" id="KW-0505">Motor protein</keyword>
<feature type="binding site" evidence="6">
    <location>
        <begin position="161"/>
        <end position="168"/>
    </location>
    <ligand>
        <name>ATP</name>
        <dbReference type="ChEBI" id="CHEBI:30616"/>
    </ligand>
</feature>
<feature type="compositionally biased region" description="Low complexity" evidence="8">
    <location>
        <begin position="27"/>
        <end position="36"/>
    </location>
</feature>
<comment type="caution">
    <text evidence="10">The sequence shown here is derived from an EMBL/GenBank/DDBJ whole genome shotgun (WGS) entry which is preliminary data.</text>
</comment>
<evidence type="ECO:0000256" key="2">
    <source>
        <dbReference type="ARBA" id="ARBA00022741"/>
    </source>
</evidence>
<dbReference type="PANTHER" id="PTHR47968">
    <property type="entry name" value="CENTROMERE PROTEIN E"/>
    <property type="match status" value="1"/>
</dbReference>
<dbReference type="GO" id="GO:0005524">
    <property type="term" value="F:ATP binding"/>
    <property type="evidence" value="ECO:0007669"/>
    <property type="project" value="UniProtKB-UniRule"/>
</dbReference>
<evidence type="ECO:0000313" key="11">
    <source>
        <dbReference type="Proteomes" id="UP001314263"/>
    </source>
</evidence>
<dbReference type="PROSITE" id="PS00411">
    <property type="entry name" value="KINESIN_MOTOR_1"/>
    <property type="match status" value="1"/>
</dbReference>
<evidence type="ECO:0000256" key="1">
    <source>
        <dbReference type="ARBA" id="ARBA00022701"/>
    </source>
</evidence>
<evidence type="ECO:0000256" key="8">
    <source>
        <dbReference type="SAM" id="MobiDB-lite"/>
    </source>
</evidence>
<feature type="region of interest" description="Disordered" evidence="8">
    <location>
        <begin position="1"/>
        <end position="80"/>
    </location>
</feature>
<feature type="compositionally biased region" description="Low complexity" evidence="8">
    <location>
        <begin position="642"/>
        <end position="651"/>
    </location>
</feature>
<dbReference type="InterPro" id="IPR027640">
    <property type="entry name" value="Kinesin-like_fam"/>
</dbReference>
<dbReference type="GO" id="GO:0007018">
    <property type="term" value="P:microtubule-based movement"/>
    <property type="evidence" value="ECO:0007669"/>
    <property type="project" value="InterPro"/>
</dbReference>
<feature type="coiled-coil region" evidence="7">
    <location>
        <begin position="728"/>
        <end position="783"/>
    </location>
</feature>
<dbReference type="Pfam" id="PF00225">
    <property type="entry name" value="Kinesin"/>
    <property type="match status" value="1"/>
</dbReference>
<gene>
    <name evidence="10" type="ORF">CVIRNUC_006040</name>
</gene>
<reference evidence="10 11" key="1">
    <citation type="submission" date="2023-10" db="EMBL/GenBank/DDBJ databases">
        <authorList>
            <person name="Maclean D."/>
            <person name="Macfadyen A."/>
        </authorList>
    </citation>
    <scope>NUCLEOTIDE SEQUENCE [LARGE SCALE GENOMIC DNA]</scope>
</reference>
<dbReference type="SUPFAM" id="SSF52540">
    <property type="entry name" value="P-loop containing nucleoside triphosphate hydrolases"/>
    <property type="match status" value="1"/>
</dbReference>
<feature type="region of interest" description="Disordered" evidence="8">
    <location>
        <begin position="583"/>
        <end position="654"/>
    </location>
</feature>
<dbReference type="GO" id="GO:0008017">
    <property type="term" value="F:microtubule binding"/>
    <property type="evidence" value="ECO:0007669"/>
    <property type="project" value="InterPro"/>
</dbReference>
<feature type="region of interest" description="Disordered" evidence="8">
    <location>
        <begin position="971"/>
        <end position="1014"/>
    </location>
</feature>
<protein>
    <recommendedName>
        <fullName evidence="9">Kinesin motor domain-containing protein</fullName>
    </recommendedName>
</protein>
<dbReference type="EMBL" id="CAUYUE010000007">
    <property type="protein sequence ID" value="CAK0782845.1"/>
    <property type="molecule type" value="Genomic_DNA"/>
</dbReference>
<evidence type="ECO:0000256" key="3">
    <source>
        <dbReference type="ARBA" id="ARBA00022840"/>
    </source>
</evidence>
<feature type="compositionally biased region" description="Basic and acidic residues" evidence="8">
    <location>
        <begin position="584"/>
        <end position="607"/>
    </location>
</feature>
<feature type="coiled-coil region" evidence="7">
    <location>
        <begin position="428"/>
        <end position="562"/>
    </location>
</feature>
<accession>A0AAV1I8J5</accession>
<evidence type="ECO:0000256" key="6">
    <source>
        <dbReference type="PROSITE-ProRule" id="PRU00283"/>
    </source>
</evidence>
<evidence type="ECO:0000256" key="5">
    <source>
        <dbReference type="ARBA" id="ARBA00023175"/>
    </source>
</evidence>
<dbReference type="InterPro" id="IPR001752">
    <property type="entry name" value="Kinesin_motor_dom"/>
</dbReference>
<feature type="compositionally biased region" description="Low complexity" evidence="8">
    <location>
        <begin position="56"/>
        <end position="72"/>
    </location>
</feature>
<feature type="compositionally biased region" description="Polar residues" evidence="8">
    <location>
        <begin position="10"/>
        <end position="26"/>
    </location>
</feature>
<dbReference type="InterPro" id="IPR019821">
    <property type="entry name" value="Kinesin_motor_CS"/>
</dbReference>
<keyword evidence="4 7" id="KW-0175">Coiled coil</keyword>
<proteinExistence type="inferred from homology"/>
<evidence type="ECO:0000313" key="10">
    <source>
        <dbReference type="EMBL" id="CAK0782845.1"/>
    </source>
</evidence>
<feature type="coiled-coil region" evidence="7">
    <location>
        <begin position="667"/>
        <end position="701"/>
    </location>
</feature>
<keyword evidence="2 6" id="KW-0547">Nucleotide-binding</keyword>
<dbReference type="CDD" id="cd00106">
    <property type="entry name" value="KISc"/>
    <property type="match status" value="1"/>
</dbReference>
<keyword evidence="11" id="KW-1185">Reference proteome</keyword>